<dbReference type="Proteomes" id="UP000054564">
    <property type="component" value="Unassembled WGS sequence"/>
</dbReference>
<proteinExistence type="predicted"/>
<dbReference type="EMBL" id="AJIL01000039">
    <property type="protein sequence ID" value="KNF00143.1"/>
    <property type="molecule type" value="Genomic_DNA"/>
</dbReference>
<feature type="region of interest" description="Disordered" evidence="1">
    <location>
        <begin position="65"/>
        <end position="105"/>
    </location>
</feature>
<accession>A0A0L0VLI0</accession>
<evidence type="ECO:0000313" key="3">
    <source>
        <dbReference type="Proteomes" id="UP000054564"/>
    </source>
</evidence>
<sequence length="105" mass="11879">MESLLSPPLNIQLVETSPAKSYEEVQESLSTCLDDHDLLPYVIGGNTFQIKNHLYKIRDEVNFLQNRRPSSSSKQHSNKKRKTQDRTPSKRAQKSKPSSTHLGGS</sequence>
<feature type="compositionally biased region" description="Polar residues" evidence="1">
    <location>
        <begin position="65"/>
        <end position="75"/>
    </location>
</feature>
<keyword evidence="3" id="KW-1185">Reference proteome</keyword>
<gene>
    <name evidence="2" type="ORF">PSTG_06553</name>
</gene>
<evidence type="ECO:0000256" key="1">
    <source>
        <dbReference type="SAM" id="MobiDB-lite"/>
    </source>
</evidence>
<feature type="compositionally biased region" description="Polar residues" evidence="1">
    <location>
        <begin position="95"/>
        <end position="105"/>
    </location>
</feature>
<organism evidence="2 3">
    <name type="scientific">Puccinia striiformis f. sp. tritici PST-78</name>
    <dbReference type="NCBI Taxonomy" id="1165861"/>
    <lineage>
        <taxon>Eukaryota</taxon>
        <taxon>Fungi</taxon>
        <taxon>Dikarya</taxon>
        <taxon>Basidiomycota</taxon>
        <taxon>Pucciniomycotina</taxon>
        <taxon>Pucciniomycetes</taxon>
        <taxon>Pucciniales</taxon>
        <taxon>Pucciniaceae</taxon>
        <taxon>Puccinia</taxon>
    </lineage>
</organism>
<comment type="caution">
    <text evidence="2">The sequence shown here is derived from an EMBL/GenBank/DDBJ whole genome shotgun (WGS) entry which is preliminary data.</text>
</comment>
<name>A0A0L0VLI0_9BASI</name>
<reference evidence="3" key="1">
    <citation type="submission" date="2014-03" db="EMBL/GenBank/DDBJ databases">
        <title>The Genome Sequence of Puccinia striiformis f. sp. tritici PST-78.</title>
        <authorList>
            <consortium name="The Broad Institute Genome Sequencing Platform"/>
            <person name="Cuomo C."/>
            <person name="Hulbert S."/>
            <person name="Chen X."/>
            <person name="Walker B."/>
            <person name="Young S.K."/>
            <person name="Zeng Q."/>
            <person name="Gargeya S."/>
            <person name="Fitzgerald M."/>
            <person name="Haas B."/>
            <person name="Abouelleil A."/>
            <person name="Alvarado L."/>
            <person name="Arachchi H.M."/>
            <person name="Berlin A.M."/>
            <person name="Chapman S.B."/>
            <person name="Goldberg J."/>
            <person name="Griggs A."/>
            <person name="Gujja S."/>
            <person name="Hansen M."/>
            <person name="Howarth C."/>
            <person name="Imamovic A."/>
            <person name="Larimer J."/>
            <person name="McCowan C."/>
            <person name="Montmayeur A."/>
            <person name="Murphy C."/>
            <person name="Neiman D."/>
            <person name="Pearson M."/>
            <person name="Priest M."/>
            <person name="Roberts A."/>
            <person name="Saif S."/>
            <person name="Shea T."/>
            <person name="Sisk P."/>
            <person name="Sykes S."/>
            <person name="Wortman J."/>
            <person name="Nusbaum C."/>
            <person name="Birren B."/>
        </authorList>
    </citation>
    <scope>NUCLEOTIDE SEQUENCE [LARGE SCALE GENOMIC DNA]</scope>
    <source>
        <strain evidence="3">race PST-78</strain>
    </source>
</reference>
<protein>
    <submittedName>
        <fullName evidence="2">Uncharacterized protein</fullName>
    </submittedName>
</protein>
<dbReference type="OrthoDB" id="2505838at2759"/>
<dbReference type="AlphaFoldDB" id="A0A0L0VLI0"/>
<evidence type="ECO:0000313" key="2">
    <source>
        <dbReference type="EMBL" id="KNF00143.1"/>
    </source>
</evidence>
<feature type="compositionally biased region" description="Basic residues" evidence="1">
    <location>
        <begin position="76"/>
        <end position="94"/>
    </location>
</feature>